<name>A0AAV4H7U4_9GAST</name>
<protein>
    <submittedName>
        <fullName evidence="2">Uncharacterized protein</fullName>
    </submittedName>
</protein>
<dbReference type="EMBL" id="BMAT01001826">
    <property type="protein sequence ID" value="GFR93121.1"/>
    <property type="molecule type" value="Genomic_DNA"/>
</dbReference>
<accession>A0AAV4H7U4</accession>
<evidence type="ECO:0000256" key="1">
    <source>
        <dbReference type="SAM" id="MobiDB-lite"/>
    </source>
</evidence>
<evidence type="ECO:0000313" key="3">
    <source>
        <dbReference type="Proteomes" id="UP000762676"/>
    </source>
</evidence>
<feature type="compositionally biased region" description="Polar residues" evidence="1">
    <location>
        <begin position="33"/>
        <end position="60"/>
    </location>
</feature>
<proteinExistence type="predicted"/>
<reference evidence="2 3" key="1">
    <citation type="journal article" date="2021" name="Elife">
        <title>Chloroplast acquisition without the gene transfer in kleptoplastic sea slugs, Plakobranchus ocellatus.</title>
        <authorList>
            <person name="Maeda T."/>
            <person name="Takahashi S."/>
            <person name="Yoshida T."/>
            <person name="Shimamura S."/>
            <person name="Takaki Y."/>
            <person name="Nagai Y."/>
            <person name="Toyoda A."/>
            <person name="Suzuki Y."/>
            <person name="Arimoto A."/>
            <person name="Ishii H."/>
            <person name="Satoh N."/>
            <person name="Nishiyama T."/>
            <person name="Hasebe M."/>
            <person name="Maruyama T."/>
            <person name="Minagawa J."/>
            <person name="Obokata J."/>
            <person name="Shigenobu S."/>
        </authorList>
    </citation>
    <scope>NUCLEOTIDE SEQUENCE [LARGE SCALE GENOMIC DNA]</scope>
</reference>
<feature type="region of interest" description="Disordered" evidence="1">
    <location>
        <begin position="33"/>
        <end position="67"/>
    </location>
</feature>
<comment type="caution">
    <text evidence="2">The sequence shown here is derived from an EMBL/GenBank/DDBJ whole genome shotgun (WGS) entry which is preliminary data.</text>
</comment>
<dbReference type="Proteomes" id="UP000762676">
    <property type="component" value="Unassembled WGS sequence"/>
</dbReference>
<evidence type="ECO:0000313" key="2">
    <source>
        <dbReference type="EMBL" id="GFR93121.1"/>
    </source>
</evidence>
<gene>
    <name evidence="2" type="ORF">ElyMa_000884600</name>
</gene>
<keyword evidence="3" id="KW-1185">Reference proteome</keyword>
<sequence length="102" mass="11067">MGAILKAAMNDMIQLHPAMQETFTKPSPKTVLTDQAATEKNPEPGNQQMSSAINNGSSVEQNEENGKCATLKATTKGVIELYPAMQETLRNLTLHIILKGLE</sequence>
<organism evidence="2 3">
    <name type="scientific">Elysia marginata</name>
    <dbReference type="NCBI Taxonomy" id="1093978"/>
    <lineage>
        <taxon>Eukaryota</taxon>
        <taxon>Metazoa</taxon>
        <taxon>Spiralia</taxon>
        <taxon>Lophotrochozoa</taxon>
        <taxon>Mollusca</taxon>
        <taxon>Gastropoda</taxon>
        <taxon>Heterobranchia</taxon>
        <taxon>Euthyneura</taxon>
        <taxon>Panpulmonata</taxon>
        <taxon>Sacoglossa</taxon>
        <taxon>Placobranchoidea</taxon>
        <taxon>Plakobranchidae</taxon>
        <taxon>Elysia</taxon>
    </lineage>
</organism>
<dbReference type="AlphaFoldDB" id="A0AAV4H7U4"/>